<feature type="region of interest" description="Disordered" evidence="1">
    <location>
        <begin position="557"/>
        <end position="598"/>
    </location>
</feature>
<dbReference type="InterPro" id="IPR012337">
    <property type="entry name" value="RNaseH-like_sf"/>
</dbReference>
<proteinExistence type="predicted"/>
<dbReference type="InterPro" id="IPR005162">
    <property type="entry name" value="Retrotrans_gag_dom"/>
</dbReference>
<accession>A0A484LY15</accession>
<evidence type="ECO:0000313" key="4">
    <source>
        <dbReference type="Proteomes" id="UP000595140"/>
    </source>
</evidence>
<dbReference type="InterPro" id="IPR021109">
    <property type="entry name" value="Peptidase_aspartic_dom_sf"/>
</dbReference>
<feature type="region of interest" description="Disordered" evidence="1">
    <location>
        <begin position="682"/>
        <end position="730"/>
    </location>
</feature>
<dbReference type="Gene3D" id="3.30.420.10">
    <property type="entry name" value="Ribonuclease H-like superfamily/Ribonuclease H"/>
    <property type="match status" value="2"/>
</dbReference>
<dbReference type="OrthoDB" id="1934939at2759"/>
<dbReference type="InterPro" id="IPR001584">
    <property type="entry name" value="Integrase_cat-core"/>
</dbReference>
<evidence type="ECO:0000313" key="3">
    <source>
        <dbReference type="EMBL" id="VFQ81463.1"/>
    </source>
</evidence>
<feature type="compositionally biased region" description="Basic and acidic residues" evidence="1">
    <location>
        <begin position="214"/>
        <end position="237"/>
    </location>
</feature>
<dbReference type="PANTHER" id="PTHR48475">
    <property type="entry name" value="RIBONUCLEASE H"/>
    <property type="match status" value="1"/>
</dbReference>
<gene>
    <name evidence="3" type="ORF">CCAM_LOCUS23239</name>
</gene>
<feature type="compositionally biased region" description="Basic and acidic residues" evidence="1">
    <location>
        <begin position="720"/>
        <end position="730"/>
    </location>
</feature>
<feature type="region of interest" description="Disordered" evidence="1">
    <location>
        <begin position="44"/>
        <end position="75"/>
    </location>
</feature>
<feature type="compositionally biased region" description="Polar residues" evidence="1">
    <location>
        <begin position="58"/>
        <end position="72"/>
    </location>
</feature>
<dbReference type="Gene3D" id="1.10.340.70">
    <property type="match status" value="1"/>
</dbReference>
<dbReference type="InterPro" id="IPR036397">
    <property type="entry name" value="RNaseH_sf"/>
</dbReference>
<feature type="compositionally biased region" description="Basic and acidic residues" evidence="1">
    <location>
        <begin position="568"/>
        <end position="591"/>
    </location>
</feature>
<feature type="region of interest" description="Disordered" evidence="1">
    <location>
        <begin position="179"/>
        <end position="240"/>
    </location>
</feature>
<dbReference type="InterPro" id="IPR041588">
    <property type="entry name" value="Integrase_H2C2"/>
</dbReference>
<reference evidence="3 4" key="1">
    <citation type="submission" date="2018-04" db="EMBL/GenBank/DDBJ databases">
        <authorList>
            <person name="Vogel A."/>
        </authorList>
    </citation>
    <scope>NUCLEOTIDE SEQUENCE [LARGE SCALE GENOMIC DNA]</scope>
</reference>
<feature type="compositionally biased region" description="Basic and acidic residues" evidence="1">
    <location>
        <begin position="188"/>
        <end position="207"/>
    </location>
</feature>
<dbReference type="Gene3D" id="3.10.10.10">
    <property type="entry name" value="HIV Type 1 Reverse Transcriptase, subunit A, domain 1"/>
    <property type="match status" value="1"/>
</dbReference>
<name>A0A484LY15_9ASTE</name>
<keyword evidence="4" id="KW-1185">Reference proteome</keyword>
<dbReference type="Gene3D" id="2.40.70.10">
    <property type="entry name" value="Acid Proteases"/>
    <property type="match status" value="2"/>
</dbReference>
<feature type="compositionally biased region" description="Basic and acidic residues" evidence="1">
    <location>
        <begin position="682"/>
        <end position="695"/>
    </location>
</feature>
<feature type="domain" description="Integrase catalytic" evidence="2">
    <location>
        <begin position="1647"/>
        <end position="1806"/>
    </location>
</feature>
<dbReference type="SUPFAM" id="SSF53098">
    <property type="entry name" value="Ribonuclease H-like"/>
    <property type="match status" value="1"/>
</dbReference>
<dbReference type="EMBL" id="OOIL02002239">
    <property type="protein sequence ID" value="VFQ81463.1"/>
    <property type="molecule type" value="Genomic_DNA"/>
</dbReference>
<dbReference type="PROSITE" id="PS50994">
    <property type="entry name" value="INTEGRASE"/>
    <property type="match status" value="1"/>
</dbReference>
<dbReference type="GO" id="GO:0003676">
    <property type="term" value="F:nucleic acid binding"/>
    <property type="evidence" value="ECO:0007669"/>
    <property type="project" value="InterPro"/>
</dbReference>
<sequence>MVASRRVTRSSTANLGGGLRMTVIAPTGQISVVDISLNDVASQNTTDLRHRIPKRRTTNPGGSQAPTQQVPTQGAGVLTQPSPNGLVCGGGMVLPGDFNSPFFQFGETSGARAPGPDPSGFWAMMRAMMLNQPMTGFHMPVTMPQPMFQPDGHREVQQNVAESVELFAQHLKNLMMDSRLNPLAGGPENKELNRSQQRDNDKGPERRPNKKQANRRDKETASKRREPLKEGQGESESHVSVFSRMRVPVTERLYGRRNAFLQNEVGKIRTPCEEQCDRHKEVHPERQNSRAEQPVQHPILRAPQGTPIAMDGDMGRPGDERIDLLLQRLGALERRNGAGQVAEPMFRLRSPFSERILRAPLPSSFQMPPVPRYDGTTDPQEHFNRYQTLMNVVTFSEEVLCRSFPATLDGLASEWFNELPEGKIDSWEDLARRFLVHFSGNRKNKLHFSHLLSVRQRPDEPLREFLARWKLETTRVYGADDKTRLSTFHLVLRSGDFSKRLALEKPREYSIALAMAEDEAEAEELEANKKKEEARRLGSIATAVKPMPRKVTIDERPHLPVGHRFRKGRDPRDRRSHGKDIYEEGGEDRRPYPPRGPKLLFPDELTPLTHPVSTILDFAEHQGLVEYDPRFPPICTVGEGPYCRFHRAAGHDTDACKVLKREIENLIQAGYLRQFVKKKNTWRKDDGKKNGDNRGKKPSGTQQKKRKEIGLPSDEEEEDNPRQKGVEENRMIYGGNIGGDSAEQIKKWVHSAYVGDVFSAPGPSKITKTEPLLFGPKDLPEIPSPHRDALVVRCEINEVVIHRSYVDNGSSVNIMYVRTFEELGLKKELLKRVRTPLSGFTGDIIDSEGLVEVMVTFGDGEHKRTIPVEFLVVRLLGSHNLILGRPALEDLDSVTSVKYLSMKVPTDSGVGVCRGNQKLARLCYQKQTKKMDAQDLKVDSIATTLLKEEEGRPRAEPAEDTEDVVIMEEQQEKKIKLGINISAKLRSKIIQVLMENFVIFAWSVEDMLGVSKSLITHRLAVGSEAEPVKQRRRHLSKDRRDFVKKEVDMLQAAGHVKEIKYPTWLANRSAGGLFLHQTQFAHEILERAGMLHCKPISTPVDTKAKLSATSGTPLPDPTIYRSIVGALHAPGPSKITKTEPLLFGPKDLPEIPSPHRDALVVRCEINEVVIHRSYVDNGSSVNIMYVRTFEELGLKKELLKRVRTPLSGFTGDIIDSEGLVEVMVTFGDGEHKRTIPVEFLVVRLLGSPNLILGRPALEDFDSVTSVKYLSMKFPTDSGVGVCRGNHKLARLCYQKQTKKMDAQDLRVDSIATALLKEEEGRPRAEPAEDTEDVVIMEEQQEKKIKLGINISAELRLKIIQVLRENFVIFAWSVEDMPGVSKSLITHRLAVGPDAEPVKHRRRNLSKDRRDFVKKEVDMLQAAGHAEYVRIRCDSRLVVSQIKGEFDTKEERMRLYKEAALELLKILKGYELVQIPRAENTEADVVSKLSNDSPEHISKMAHIEDLGSPSIHVLFISVVTKEASGWIAELIRYKKDGILPSDETAARLIKRRAPTYVIENGRLYKRSYNGTLLRCVDETKAGQIMEEVHEGICAAHQGPFSMARRIVLQGYFWPTMVKDCAKRAKRCKVCQVFQNILGRLGTSYHPISSSIPFAHWGIDLIGLMPRAPGHFRWIIVAIDYFTKWIEAEALVGGTSEQCSKFVSNNILCRYGVPKQITTDNGTQFEAGDFNELLGDWKIRHTYSSMAYPQGNGQVENANRTIMDGIKKRLESYKGAWVDQLPNVLWAYRTTPRRATGETPFSMCYGLEARAPSEVFIPTWREENYEAKENEEAMAADLNFVEERREQAFLKAENYRRQVKEYYDRKVREREYQVGDLVLRKREASQPTERGKFAKSYEGPYKVITVLRPGTYKLSTLKGRELGRHWNTHNLISFYM</sequence>
<dbReference type="CDD" id="cd00303">
    <property type="entry name" value="retropepsin_like"/>
    <property type="match status" value="2"/>
</dbReference>
<evidence type="ECO:0000256" key="1">
    <source>
        <dbReference type="SAM" id="MobiDB-lite"/>
    </source>
</evidence>
<dbReference type="Pfam" id="PF17921">
    <property type="entry name" value="Integrase_H2C2"/>
    <property type="match status" value="1"/>
</dbReference>
<dbReference type="Pfam" id="PF00665">
    <property type="entry name" value="rve"/>
    <property type="match status" value="1"/>
</dbReference>
<dbReference type="Pfam" id="PF03732">
    <property type="entry name" value="Retrotrans_gag"/>
    <property type="match status" value="1"/>
</dbReference>
<protein>
    <recommendedName>
        <fullName evidence="2">Integrase catalytic domain-containing protein</fullName>
    </recommendedName>
</protein>
<organism evidence="3 4">
    <name type="scientific">Cuscuta campestris</name>
    <dbReference type="NCBI Taxonomy" id="132261"/>
    <lineage>
        <taxon>Eukaryota</taxon>
        <taxon>Viridiplantae</taxon>
        <taxon>Streptophyta</taxon>
        <taxon>Embryophyta</taxon>
        <taxon>Tracheophyta</taxon>
        <taxon>Spermatophyta</taxon>
        <taxon>Magnoliopsida</taxon>
        <taxon>eudicotyledons</taxon>
        <taxon>Gunneridae</taxon>
        <taxon>Pentapetalae</taxon>
        <taxon>asterids</taxon>
        <taxon>lamiids</taxon>
        <taxon>Solanales</taxon>
        <taxon>Convolvulaceae</taxon>
        <taxon>Cuscuteae</taxon>
        <taxon>Cuscuta</taxon>
        <taxon>Cuscuta subgen. Grammica</taxon>
        <taxon>Cuscuta sect. Cleistogrammica</taxon>
    </lineage>
</organism>
<dbReference type="PANTHER" id="PTHR48475:SF2">
    <property type="entry name" value="RIBONUCLEASE H"/>
    <property type="match status" value="1"/>
</dbReference>
<dbReference type="GO" id="GO:0015074">
    <property type="term" value="P:DNA integration"/>
    <property type="evidence" value="ECO:0007669"/>
    <property type="project" value="InterPro"/>
</dbReference>
<evidence type="ECO:0000259" key="2">
    <source>
        <dbReference type="PROSITE" id="PS50994"/>
    </source>
</evidence>
<dbReference type="Proteomes" id="UP000595140">
    <property type="component" value="Unassembled WGS sequence"/>
</dbReference>